<feature type="transmembrane region" description="Helical" evidence="1">
    <location>
        <begin position="21"/>
        <end position="44"/>
    </location>
</feature>
<comment type="caution">
    <text evidence="3">The sequence shown here is derived from an EMBL/GenBank/DDBJ whole genome shotgun (WGS) entry which is preliminary data.</text>
</comment>
<organism evidence="3 4">
    <name type="scientific">Paenibacillus agricola</name>
    <dbReference type="NCBI Taxonomy" id="2716264"/>
    <lineage>
        <taxon>Bacteria</taxon>
        <taxon>Bacillati</taxon>
        <taxon>Bacillota</taxon>
        <taxon>Bacilli</taxon>
        <taxon>Bacillales</taxon>
        <taxon>Paenibacillaceae</taxon>
        <taxon>Paenibacillus</taxon>
    </lineage>
</organism>
<dbReference type="InterPro" id="IPR043128">
    <property type="entry name" value="Rev_trsase/Diguanyl_cyclase"/>
</dbReference>
<evidence type="ECO:0000256" key="1">
    <source>
        <dbReference type="SAM" id="Phobius"/>
    </source>
</evidence>
<dbReference type="InterPro" id="IPR000160">
    <property type="entry name" value="GGDEF_dom"/>
</dbReference>
<gene>
    <name evidence="3" type="ORF">G9U52_18975</name>
</gene>
<keyword evidence="1" id="KW-1133">Transmembrane helix</keyword>
<dbReference type="RefSeq" id="WP_166152200.1">
    <property type="nucleotide sequence ID" value="NZ_JAAOIW010000006.1"/>
</dbReference>
<dbReference type="InterPro" id="IPR029787">
    <property type="entry name" value="Nucleotide_cyclase"/>
</dbReference>
<evidence type="ECO:0000313" key="4">
    <source>
        <dbReference type="Proteomes" id="UP001165962"/>
    </source>
</evidence>
<name>A0ABX0J9N6_9BACL</name>
<proteinExistence type="predicted"/>
<feature type="domain" description="GGDEF" evidence="2">
    <location>
        <begin position="504"/>
        <end position="639"/>
    </location>
</feature>
<evidence type="ECO:0000313" key="3">
    <source>
        <dbReference type="EMBL" id="NHN31924.1"/>
    </source>
</evidence>
<dbReference type="PANTHER" id="PTHR45138">
    <property type="entry name" value="REGULATORY COMPONENTS OF SENSORY TRANSDUCTION SYSTEM"/>
    <property type="match status" value="1"/>
</dbReference>
<dbReference type="CDD" id="cd01949">
    <property type="entry name" value="GGDEF"/>
    <property type="match status" value="1"/>
</dbReference>
<dbReference type="InterPro" id="IPR050469">
    <property type="entry name" value="Diguanylate_Cyclase"/>
</dbReference>
<keyword evidence="1" id="KW-0812">Transmembrane</keyword>
<accession>A0ABX0J9N6</accession>
<reference evidence="3" key="1">
    <citation type="submission" date="2020-03" db="EMBL/GenBank/DDBJ databases">
        <title>Draft sequencing of Paenibacilllus sp. S3N08.</title>
        <authorList>
            <person name="Kim D.-U."/>
        </authorList>
    </citation>
    <scope>NUCLEOTIDE SEQUENCE</scope>
    <source>
        <strain evidence="3">S3N08</strain>
    </source>
</reference>
<dbReference type="Gene3D" id="6.10.340.10">
    <property type="match status" value="1"/>
</dbReference>
<protein>
    <submittedName>
        <fullName evidence="3">Diguanylate cyclase</fullName>
    </submittedName>
</protein>
<dbReference type="Pfam" id="PF00990">
    <property type="entry name" value="GGDEF"/>
    <property type="match status" value="1"/>
</dbReference>
<dbReference type="Proteomes" id="UP001165962">
    <property type="component" value="Unassembled WGS sequence"/>
</dbReference>
<dbReference type="PROSITE" id="PS50887">
    <property type="entry name" value="GGDEF"/>
    <property type="match status" value="1"/>
</dbReference>
<dbReference type="SUPFAM" id="SSF55073">
    <property type="entry name" value="Nucleotide cyclase"/>
    <property type="match status" value="1"/>
</dbReference>
<sequence length="640" mass="72100">MDSSWLKGLIRPKFNTITSEIVMKIIIGSFIITLISSGIAYGYVYQRSEDLALSQLKDFTTYKIKKDSDIFELAKENLQIFEKEFLTNYETAPPNLYEEFDDFYFKDEFGATRLRREYFDGKILKDGISQKYVSAFISNRRTEFSNELKRRLILGYQLIARMGPGTSNRFANLHATLPENAIILYWADEPWGLNAKPGLDMTAGAVVKASLQASNPERKPVWSGLYYDLTAKDWMITYQRPVDYKGKHVITPSHDVYLTSLINDFITESMDGSYNMVISMDGNLIAHPDKLDEIKKNDGILHISKLNDPAIQHIYDQVSNVSQLLDGGVKVIVDKKLNAFISVGKIEGPGWLFLTVYPIGLIADSAQTTAFIVLVSGLTFLIVIICMVYVIVRSSVLYPFQLLKQAVVMISKGNYSAVALGNVQLPEPELHKNEIGLFSEAFRKMSQEIHNSNQLLETQVEERTRELAVANDQLKQLILLDGLTGVNNRRSFDEDIEQLITEQALFCIMLCDIDFFKNYNDAYGHDRGDSVLKTITASLKKNCGETGRVYRFGGEEIAVIFRNTEQTIAYELSLALIRGIADLGMKHGGSPLEIVTISAGFESFDPAKHKDASALIQDVDRKLYVSKKNGKNRLTFLASL</sequence>
<dbReference type="Gene3D" id="3.30.70.270">
    <property type="match status" value="1"/>
</dbReference>
<keyword evidence="4" id="KW-1185">Reference proteome</keyword>
<evidence type="ECO:0000259" key="2">
    <source>
        <dbReference type="PROSITE" id="PS50887"/>
    </source>
</evidence>
<feature type="transmembrane region" description="Helical" evidence="1">
    <location>
        <begin position="370"/>
        <end position="392"/>
    </location>
</feature>
<dbReference type="Gene3D" id="3.30.450.20">
    <property type="entry name" value="PAS domain"/>
    <property type="match status" value="2"/>
</dbReference>
<dbReference type="NCBIfam" id="TIGR00254">
    <property type="entry name" value="GGDEF"/>
    <property type="match status" value="1"/>
</dbReference>
<dbReference type="PANTHER" id="PTHR45138:SF9">
    <property type="entry name" value="DIGUANYLATE CYCLASE DGCM-RELATED"/>
    <property type="match status" value="1"/>
</dbReference>
<dbReference type="SMART" id="SM00267">
    <property type="entry name" value="GGDEF"/>
    <property type="match status" value="1"/>
</dbReference>
<keyword evidence="1" id="KW-0472">Membrane</keyword>
<dbReference type="EMBL" id="JAAOIW010000006">
    <property type="protein sequence ID" value="NHN31924.1"/>
    <property type="molecule type" value="Genomic_DNA"/>
</dbReference>